<dbReference type="Gene3D" id="3.30.428.10">
    <property type="entry name" value="HIT-like"/>
    <property type="match status" value="1"/>
</dbReference>
<evidence type="ECO:0000259" key="2">
    <source>
        <dbReference type="PROSITE" id="PS51084"/>
    </source>
</evidence>
<dbReference type="InterPro" id="IPR026026">
    <property type="entry name" value="HIT_Hint"/>
</dbReference>
<dbReference type="Proteomes" id="UP000248395">
    <property type="component" value="Unassembled WGS sequence"/>
</dbReference>
<dbReference type="PIRSF" id="PIRSF000714">
    <property type="entry name" value="HIT"/>
    <property type="match status" value="1"/>
</dbReference>
<dbReference type="GO" id="GO:0009117">
    <property type="term" value="P:nucleotide metabolic process"/>
    <property type="evidence" value="ECO:0007669"/>
    <property type="project" value="TreeGrafter"/>
</dbReference>
<name>A0A318JIG5_9NEIS</name>
<dbReference type="AlphaFoldDB" id="A0A318JIG5"/>
<dbReference type="InterPro" id="IPR036265">
    <property type="entry name" value="HIT-like_sf"/>
</dbReference>
<dbReference type="RefSeq" id="WP_059285428.1">
    <property type="nucleotide sequence ID" value="NZ_LNQU01000026.1"/>
</dbReference>
<protein>
    <submittedName>
        <fullName evidence="3">Diadenosine tetraphosphate (Ap4A) HIT family hydrolase</fullName>
    </submittedName>
</protein>
<dbReference type="PROSITE" id="PS51084">
    <property type="entry name" value="HIT_2"/>
    <property type="match status" value="1"/>
</dbReference>
<dbReference type="OrthoDB" id="9799145at2"/>
<dbReference type="Pfam" id="PF01230">
    <property type="entry name" value="HIT"/>
    <property type="match status" value="1"/>
</dbReference>
<dbReference type="PANTHER" id="PTHR46648">
    <property type="entry name" value="HIT FAMILY PROTEIN 1"/>
    <property type="match status" value="1"/>
</dbReference>
<dbReference type="PANTHER" id="PTHR46648:SF1">
    <property type="entry name" value="ADENOSINE 5'-MONOPHOSPHORAMIDASE HNT1"/>
    <property type="match status" value="1"/>
</dbReference>
<gene>
    <name evidence="3" type="ORF">DFR38_10336</name>
</gene>
<sequence>MTCPLCTLPAGELLYEDTRLWVLLVEEAGYPGFCRVIWKQHVREMSDLAPADCAHVFDWVLRTEKAIRAVMQPDKINLASLGNVVPHLHWHVIPRFADDAHFPSPIWASPQRQGAEHGQPDLAASLRAALQNQPLAAAVQ</sequence>
<feature type="domain" description="HIT" evidence="2">
    <location>
        <begin position="1"/>
        <end position="102"/>
    </location>
</feature>
<dbReference type="SUPFAM" id="SSF54197">
    <property type="entry name" value="HIT-like"/>
    <property type="match status" value="1"/>
</dbReference>
<dbReference type="InterPro" id="IPR001310">
    <property type="entry name" value="Histidine_triad_HIT"/>
</dbReference>
<evidence type="ECO:0000256" key="1">
    <source>
        <dbReference type="PROSITE-ProRule" id="PRU00464"/>
    </source>
</evidence>
<feature type="short sequence motif" description="Histidine triad motif" evidence="1">
    <location>
        <begin position="87"/>
        <end position="91"/>
    </location>
</feature>
<dbReference type="InterPro" id="IPR011146">
    <property type="entry name" value="HIT-like"/>
</dbReference>
<comment type="caution">
    <text evidence="3">The sequence shown here is derived from an EMBL/GenBank/DDBJ whole genome shotgun (WGS) entry which is preliminary data.</text>
</comment>
<keyword evidence="4" id="KW-1185">Reference proteome</keyword>
<evidence type="ECO:0000313" key="4">
    <source>
        <dbReference type="Proteomes" id="UP000248395"/>
    </source>
</evidence>
<keyword evidence="3" id="KW-0378">Hydrolase</keyword>
<dbReference type="GO" id="GO:0016787">
    <property type="term" value="F:hydrolase activity"/>
    <property type="evidence" value="ECO:0007669"/>
    <property type="project" value="UniProtKB-KW"/>
</dbReference>
<organism evidence="3 4">
    <name type="scientific">Aquitalea magnusonii</name>
    <dbReference type="NCBI Taxonomy" id="332411"/>
    <lineage>
        <taxon>Bacteria</taxon>
        <taxon>Pseudomonadati</taxon>
        <taxon>Pseudomonadota</taxon>
        <taxon>Betaproteobacteria</taxon>
        <taxon>Neisseriales</taxon>
        <taxon>Chromobacteriaceae</taxon>
        <taxon>Aquitalea</taxon>
    </lineage>
</organism>
<evidence type="ECO:0000313" key="3">
    <source>
        <dbReference type="EMBL" id="PXX49862.1"/>
    </source>
</evidence>
<dbReference type="EMBL" id="QJKC01000003">
    <property type="protein sequence ID" value="PXX49862.1"/>
    <property type="molecule type" value="Genomic_DNA"/>
</dbReference>
<accession>A0A318JIG5</accession>
<proteinExistence type="predicted"/>
<reference evidence="3 4" key="1">
    <citation type="submission" date="2018-05" db="EMBL/GenBank/DDBJ databases">
        <title>Genomic Encyclopedia of Type Strains, Phase IV (KMG-IV): sequencing the most valuable type-strain genomes for metagenomic binning, comparative biology and taxonomic classification.</title>
        <authorList>
            <person name="Goeker M."/>
        </authorList>
    </citation>
    <scope>NUCLEOTIDE SEQUENCE [LARGE SCALE GENOMIC DNA]</scope>
    <source>
        <strain evidence="3 4">DSM 25134</strain>
    </source>
</reference>